<feature type="transmembrane region" description="Helical" evidence="2">
    <location>
        <begin position="54"/>
        <end position="71"/>
    </location>
</feature>
<evidence type="ECO:0000256" key="1">
    <source>
        <dbReference type="ARBA" id="ARBA00022825"/>
    </source>
</evidence>
<dbReference type="PANTHER" id="PTHR43019">
    <property type="entry name" value="SERINE ENDOPROTEASE DEGS"/>
    <property type="match status" value="1"/>
</dbReference>
<keyword evidence="1" id="KW-0720">Serine protease</keyword>
<protein>
    <recommendedName>
        <fullName evidence="5">Serine protease</fullName>
    </recommendedName>
</protein>
<dbReference type="InterPro" id="IPR043504">
    <property type="entry name" value="Peptidase_S1_PA_chymotrypsin"/>
</dbReference>
<dbReference type="PANTHER" id="PTHR43019:SF23">
    <property type="entry name" value="PROTEASE DO-LIKE 5, CHLOROPLASTIC"/>
    <property type="match status" value="1"/>
</dbReference>
<dbReference type="GO" id="GO:0006508">
    <property type="term" value="P:proteolysis"/>
    <property type="evidence" value="ECO:0007669"/>
    <property type="project" value="InterPro"/>
</dbReference>
<dbReference type="EMBL" id="BMJD01000055">
    <property type="protein sequence ID" value="GGB59593.1"/>
    <property type="molecule type" value="Genomic_DNA"/>
</dbReference>
<keyword evidence="1" id="KW-0378">Hydrolase</keyword>
<name>A0A9W5U218_9BACI</name>
<keyword evidence="2" id="KW-0472">Membrane</keyword>
<dbReference type="Gene3D" id="2.40.10.10">
    <property type="entry name" value="Trypsin-like serine proteases"/>
    <property type="match status" value="2"/>
</dbReference>
<dbReference type="AlphaFoldDB" id="A0A9W5U218"/>
<reference evidence="3" key="1">
    <citation type="journal article" date="2014" name="Int. J. Syst. Evol. Microbiol.">
        <title>Complete genome sequence of Corynebacterium casei LMG S-19264T (=DSM 44701T), isolated from a smear-ripened cheese.</title>
        <authorList>
            <consortium name="US DOE Joint Genome Institute (JGI-PGF)"/>
            <person name="Walter F."/>
            <person name="Albersmeier A."/>
            <person name="Kalinowski J."/>
            <person name="Ruckert C."/>
        </authorList>
    </citation>
    <scope>NUCLEOTIDE SEQUENCE</scope>
    <source>
        <strain evidence="3">CGMCC 1.15454</strain>
    </source>
</reference>
<keyword evidence="2" id="KW-0812">Transmembrane</keyword>
<evidence type="ECO:0000313" key="3">
    <source>
        <dbReference type="EMBL" id="GGB59593.1"/>
    </source>
</evidence>
<reference evidence="3" key="2">
    <citation type="submission" date="2020-09" db="EMBL/GenBank/DDBJ databases">
        <authorList>
            <person name="Sun Q."/>
            <person name="Zhou Y."/>
        </authorList>
    </citation>
    <scope>NUCLEOTIDE SEQUENCE</scope>
    <source>
        <strain evidence="3">CGMCC 1.15454</strain>
    </source>
</reference>
<accession>A0A9W5U218</accession>
<proteinExistence type="predicted"/>
<dbReference type="GO" id="GO:0004252">
    <property type="term" value="F:serine-type endopeptidase activity"/>
    <property type="evidence" value="ECO:0007669"/>
    <property type="project" value="InterPro"/>
</dbReference>
<dbReference type="RefSeq" id="WP_188725812.1">
    <property type="nucleotide sequence ID" value="NZ_BMJD01000055.1"/>
</dbReference>
<dbReference type="Pfam" id="PF13365">
    <property type="entry name" value="Trypsin_2"/>
    <property type="match status" value="1"/>
</dbReference>
<dbReference type="SUPFAM" id="SSF50494">
    <property type="entry name" value="Trypsin-like serine proteases"/>
    <property type="match status" value="1"/>
</dbReference>
<organism evidence="3 4">
    <name type="scientific">Lentibacillus populi</name>
    <dbReference type="NCBI Taxonomy" id="1827502"/>
    <lineage>
        <taxon>Bacteria</taxon>
        <taxon>Bacillati</taxon>
        <taxon>Bacillota</taxon>
        <taxon>Bacilli</taxon>
        <taxon>Bacillales</taxon>
        <taxon>Bacillaceae</taxon>
        <taxon>Lentibacillus</taxon>
    </lineage>
</organism>
<evidence type="ECO:0008006" key="5">
    <source>
        <dbReference type="Google" id="ProtNLM"/>
    </source>
</evidence>
<gene>
    <name evidence="3" type="ORF">GCM10011409_41270</name>
</gene>
<sequence>MDQKERKTRDVIDDDLYEEIDEEELIELVEEERKKAVERSQQEKSKPKRPFPKWAFWLIVVAMLINVAALIPKTFSIPAINFLITSAKLSAQDDITAYKKAVVVIETGDSKGTGFAISDTGTIVTNYHVIEGEKAVTVAFPDDGLFEGNVIRKYPSVDLAVIQIDGKHKDLPYLTLADQPVFQPDEAIYFIGNPLMFNGIANKGTIIDYIRLDDWEENVLMIKAPVYRGNSGSPVINEQGSVIGVVFATLDHGTYGKVGLVVPIDYLHQQLKR</sequence>
<evidence type="ECO:0000256" key="2">
    <source>
        <dbReference type="SAM" id="Phobius"/>
    </source>
</evidence>
<dbReference type="InterPro" id="IPR009003">
    <property type="entry name" value="Peptidase_S1_PA"/>
</dbReference>
<dbReference type="InterPro" id="IPR001940">
    <property type="entry name" value="Peptidase_S1C"/>
</dbReference>
<evidence type="ECO:0000313" key="4">
    <source>
        <dbReference type="Proteomes" id="UP000621492"/>
    </source>
</evidence>
<dbReference type="Proteomes" id="UP000621492">
    <property type="component" value="Unassembled WGS sequence"/>
</dbReference>
<dbReference type="PRINTS" id="PR00834">
    <property type="entry name" value="PROTEASES2C"/>
</dbReference>
<keyword evidence="2" id="KW-1133">Transmembrane helix</keyword>
<keyword evidence="1" id="KW-0645">Protease</keyword>
<comment type="caution">
    <text evidence="3">The sequence shown here is derived from an EMBL/GenBank/DDBJ whole genome shotgun (WGS) entry which is preliminary data.</text>
</comment>
<keyword evidence="4" id="KW-1185">Reference proteome</keyword>